<reference evidence="2" key="1">
    <citation type="submission" date="2016-12" db="EMBL/GenBank/DDBJ databases">
        <authorList>
            <person name="Varghese N."/>
            <person name="Submissions S."/>
        </authorList>
    </citation>
    <scope>NUCLEOTIDE SEQUENCE [LARGE SCALE GENOMIC DNA]</scope>
    <source>
        <strain evidence="2">DSM 13020</strain>
    </source>
</reference>
<evidence type="ECO:0000313" key="2">
    <source>
        <dbReference type="Proteomes" id="UP000184207"/>
    </source>
</evidence>
<evidence type="ECO:0008006" key="3">
    <source>
        <dbReference type="Google" id="ProtNLM"/>
    </source>
</evidence>
<organism evidence="1 2">
    <name type="scientific">Fervidobacterium gondwanense DSM 13020</name>
    <dbReference type="NCBI Taxonomy" id="1121883"/>
    <lineage>
        <taxon>Bacteria</taxon>
        <taxon>Thermotogati</taxon>
        <taxon>Thermotogota</taxon>
        <taxon>Thermotogae</taxon>
        <taxon>Thermotogales</taxon>
        <taxon>Fervidobacteriaceae</taxon>
        <taxon>Fervidobacterium</taxon>
    </lineage>
</organism>
<evidence type="ECO:0000313" key="1">
    <source>
        <dbReference type="EMBL" id="SHN64685.1"/>
    </source>
</evidence>
<dbReference type="SUPFAM" id="SSF48371">
    <property type="entry name" value="ARM repeat"/>
    <property type="match status" value="1"/>
</dbReference>
<dbReference type="Pfam" id="PF13646">
    <property type="entry name" value="HEAT_2"/>
    <property type="match status" value="1"/>
</dbReference>
<dbReference type="InterPro" id="IPR016024">
    <property type="entry name" value="ARM-type_fold"/>
</dbReference>
<accession>A0A1M7T1L6</accession>
<sequence length="367" mass="41796">MLPYEEGTFQKLDKIEKNIITQNYVDDDIDFLLNILNSDSPRVLIERASLILSKIQSPDIADKVATLLFSENAHARNVGSVILAQIWPASREALEKLVEHPNKHIRKHALDILNMTQSPDAVEIIAKGLDDPELNNVIAAVEYIGEYYESKYVDKMIDVMNRINEPMLISTALESLEKICDETCFTKLPSIISPIDIYTPIILPSFLRFLSAISRKEDIEFIEKAIEQKDIYYKELIDFLKSYTSKYAASLDKPEKLKLIKYTCELLNSEQTPSVNKYELVRLMAHFEPDYLISNISELLDNKDKYIVVAVLDFIGSANSDILKSCGHVKPRILEIIQDASKNLEGFEQAALYVAAMRALHNLESDY</sequence>
<protein>
    <recommendedName>
        <fullName evidence="3">HEAT repeat-containing protein</fullName>
    </recommendedName>
</protein>
<gene>
    <name evidence="1" type="ORF">SAMN02745226_01442</name>
</gene>
<dbReference type="Gene3D" id="1.25.10.10">
    <property type="entry name" value="Leucine-rich Repeat Variant"/>
    <property type="match status" value="1"/>
</dbReference>
<dbReference type="OrthoDB" id="2078907at2"/>
<dbReference type="STRING" id="1121883.SAMN02745226_01442"/>
<dbReference type="Proteomes" id="UP000184207">
    <property type="component" value="Unassembled WGS sequence"/>
</dbReference>
<dbReference type="AlphaFoldDB" id="A0A1M7T1L6"/>
<dbReference type="RefSeq" id="WP_072759934.1">
    <property type="nucleotide sequence ID" value="NZ_FRDJ01000008.1"/>
</dbReference>
<proteinExistence type="predicted"/>
<dbReference type="InterPro" id="IPR011989">
    <property type="entry name" value="ARM-like"/>
</dbReference>
<name>A0A1M7T1L6_FERGO</name>
<dbReference type="EMBL" id="FRDJ01000008">
    <property type="protein sequence ID" value="SHN64685.1"/>
    <property type="molecule type" value="Genomic_DNA"/>
</dbReference>
<keyword evidence="2" id="KW-1185">Reference proteome</keyword>